<keyword evidence="6" id="KW-1015">Disulfide bond</keyword>
<protein>
    <recommendedName>
        <fullName evidence="9">Amine oxidase</fullName>
        <ecNumber evidence="9">1.4.3.-</ecNumber>
    </recommendedName>
</protein>
<dbReference type="FunFam" id="2.70.98.20:FF:000004">
    <property type="entry name" value="Amine oxidase"/>
    <property type="match status" value="1"/>
</dbReference>
<organism evidence="13 14">
    <name type="scientific">Zingiber officinale</name>
    <name type="common">Ginger</name>
    <name type="synonym">Amomum zingiber</name>
    <dbReference type="NCBI Taxonomy" id="94328"/>
    <lineage>
        <taxon>Eukaryota</taxon>
        <taxon>Viridiplantae</taxon>
        <taxon>Streptophyta</taxon>
        <taxon>Embryophyta</taxon>
        <taxon>Tracheophyta</taxon>
        <taxon>Spermatophyta</taxon>
        <taxon>Magnoliopsida</taxon>
        <taxon>Liliopsida</taxon>
        <taxon>Zingiberales</taxon>
        <taxon>Zingiberaceae</taxon>
        <taxon>Zingiber</taxon>
    </lineage>
</organism>
<evidence type="ECO:0000256" key="9">
    <source>
        <dbReference type="RuleBase" id="RU000672"/>
    </source>
</evidence>
<comment type="similarity">
    <text evidence="1 9">Belongs to the copper/topaquinone oxidase family.</text>
</comment>
<dbReference type="Gene3D" id="2.70.98.20">
    <property type="entry name" value="Copper amine oxidase, catalytic domain"/>
    <property type="match status" value="1"/>
</dbReference>
<feature type="domain" description="Copper amine oxidase N3-terminal" evidence="12">
    <location>
        <begin position="374"/>
        <end position="467"/>
    </location>
</feature>
<keyword evidence="5 9" id="KW-0186">Copper</keyword>
<dbReference type="Pfam" id="PF01179">
    <property type="entry name" value="Cu_amine_oxid"/>
    <property type="match status" value="1"/>
</dbReference>
<dbReference type="InterPro" id="IPR000269">
    <property type="entry name" value="Cu_amine_oxidase"/>
</dbReference>
<dbReference type="InterPro" id="IPR036460">
    <property type="entry name" value="Cu_amine_oxidase_C_sf"/>
</dbReference>
<dbReference type="InterPro" id="IPR015800">
    <property type="entry name" value="Cu_amine_oxidase_N2"/>
</dbReference>
<keyword evidence="14" id="KW-1185">Reference proteome</keyword>
<dbReference type="GO" id="GO:0009308">
    <property type="term" value="P:amine metabolic process"/>
    <property type="evidence" value="ECO:0007669"/>
    <property type="project" value="UniProtKB-UniRule"/>
</dbReference>
<evidence type="ECO:0000313" key="13">
    <source>
        <dbReference type="EMBL" id="KAG6538465.1"/>
    </source>
</evidence>
<feature type="active site" description="Schiff-base intermediate with substrate; via topaquinone" evidence="7">
    <location>
        <position position="659"/>
    </location>
</feature>
<dbReference type="SUPFAM" id="SSF49998">
    <property type="entry name" value="Amine oxidase catalytic domain"/>
    <property type="match status" value="1"/>
</dbReference>
<dbReference type="GO" id="GO:0005507">
    <property type="term" value="F:copper ion binding"/>
    <property type="evidence" value="ECO:0007669"/>
    <property type="project" value="InterPro"/>
</dbReference>
<gene>
    <name evidence="13" type="ORF">ZIOFF_003588</name>
</gene>
<dbReference type="Proteomes" id="UP000734854">
    <property type="component" value="Unassembled WGS sequence"/>
</dbReference>
<dbReference type="PANTHER" id="PTHR10638">
    <property type="entry name" value="COPPER AMINE OXIDASE"/>
    <property type="match status" value="1"/>
</dbReference>
<evidence type="ECO:0000313" key="14">
    <source>
        <dbReference type="Proteomes" id="UP000734854"/>
    </source>
</evidence>
<dbReference type="FunFam" id="3.10.450.40:FF:000012">
    <property type="entry name" value="Amine oxidase"/>
    <property type="match status" value="1"/>
</dbReference>
<dbReference type="SUPFAM" id="SSF54416">
    <property type="entry name" value="Amine oxidase N-terminal region"/>
    <property type="match status" value="2"/>
</dbReference>
<dbReference type="PROSITE" id="PS01165">
    <property type="entry name" value="COPPER_AMINE_OXID_2"/>
    <property type="match status" value="1"/>
</dbReference>
<evidence type="ECO:0000256" key="3">
    <source>
        <dbReference type="ARBA" id="ARBA00022772"/>
    </source>
</evidence>
<keyword evidence="4 9" id="KW-0560">Oxidoreductase</keyword>
<dbReference type="AlphaFoldDB" id="A0A8J5IDJ0"/>
<name>A0A8J5IDJ0_ZINOF</name>
<dbReference type="Pfam" id="PF02728">
    <property type="entry name" value="Cu_amine_oxidN3"/>
    <property type="match status" value="1"/>
</dbReference>
<evidence type="ECO:0000256" key="4">
    <source>
        <dbReference type="ARBA" id="ARBA00023002"/>
    </source>
</evidence>
<feature type="domain" description="Copper amine oxidase N2-terminal" evidence="11">
    <location>
        <begin position="284"/>
        <end position="364"/>
    </location>
</feature>
<evidence type="ECO:0000259" key="11">
    <source>
        <dbReference type="Pfam" id="PF02727"/>
    </source>
</evidence>
<dbReference type="GO" id="GO:0008131">
    <property type="term" value="F:primary methylamine oxidase activity"/>
    <property type="evidence" value="ECO:0007669"/>
    <property type="project" value="InterPro"/>
</dbReference>
<comment type="PTM">
    <text evidence="8 9">Topaquinone (TPQ) is generated by copper-dependent autoxidation of a specific tyrosyl residue.</text>
</comment>
<evidence type="ECO:0000256" key="8">
    <source>
        <dbReference type="PIRSR" id="PIRSR600269-51"/>
    </source>
</evidence>
<dbReference type="FunFam" id="3.10.450.40:FF:000005">
    <property type="entry name" value="Amine oxidase"/>
    <property type="match status" value="1"/>
</dbReference>
<evidence type="ECO:0000256" key="2">
    <source>
        <dbReference type="ARBA" id="ARBA00022723"/>
    </source>
</evidence>
<dbReference type="EMBL" id="JACMSC010000001">
    <property type="protein sequence ID" value="KAG6538465.1"/>
    <property type="molecule type" value="Genomic_DNA"/>
</dbReference>
<dbReference type="InterPro" id="IPR015802">
    <property type="entry name" value="Cu_amine_oxidase_N3"/>
</dbReference>
<evidence type="ECO:0000259" key="10">
    <source>
        <dbReference type="Pfam" id="PF01179"/>
    </source>
</evidence>
<reference evidence="13 14" key="1">
    <citation type="submission" date="2020-08" db="EMBL/GenBank/DDBJ databases">
        <title>Plant Genome Project.</title>
        <authorList>
            <person name="Zhang R.-G."/>
        </authorList>
    </citation>
    <scope>NUCLEOTIDE SEQUENCE [LARGE SCALE GENOMIC DNA]</scope>
    <source>
        <tissue evidence="13">Rhizome</tissue>
    </source>
</reference>
<feature type="modified residue" description="2',4',5'-topaquinone" evidence="8">
    <location>
        <position position="659"/>
    </location>
</feature>
<proteinExistence type="inferred from homology"/>
<dbReference type="InterPro" id="IPR016182">
    <property type="entry name" value="Cu_amine_oxidase_N-reg"/>
</dbReference>
<feature type="active site" description="Proton acceptor" evidence="7">
    <location>
        <position position="571"/>
    </location>
</feature>
<evidence type="ECO:0000256" key="6">
    <source>
        <dbReference type="ARBA" id="ARBA00023157"/>
    </source>
</evidence>
<dbReference type="Pfam" id="PF02727">
    <property type="entry name" value="Cu_amine_oxidN2"/>
    <property type="match status" value="1"/>
</dbReference>
<dbReference type="EC" id="1.4.3.-" evidence="9"/>
<dbReference type="InterPro" id="IPR049947">
    <property type="entry name" value="Cu_Am_Ox_Cu-bd"/>
</dbReference>
<evidence type="ECO:0000259" key="12">
    <source>
        <dbReference type="Pfam" id="PF02728"/>
    </source>
</evidence>
<dbReference type="InterPro" id="IPR015798">
    <property type="entry name" value="Cu_amine_oxidase_C"/>
</dbReference>
<dbReference type="PANTHER" id="PTHR10638:SF71">
    <property type="entry name" value="AMINE OXIDASE"/>
    <property type="match status" value="1"/>
</dbReference>
<dbReference type="Gene3D" id="3.10.450.40">
    <property type="match status" value="2"/>
</dbReference>
<dbReference type="GO" id="GO:0048038">
    <property type="term" value="F:quinone binding"/>
    <property type="evidence" value="ECO:0007669"/>
    <property type="project" value="InterPro"/>
</dbReference>
<comment type="caution">
    <text evidence="13">The sequence shown here is derived from an EMBL/GenBank/DDBJ whole genome shotgun (WGS) entry which is preliminary data.</text>
</comment>
<keyword evidence="3 7" id="KW-0801">TPQ</keyword>
<evidence type="ECO:0000256" key="7">
    <source>
        <dbReference type="PIRSR" id="PIRSR600269-50"/>
    </source>
</evidence>
<evidence type="ECO:0000256" key="5">
    <source>
        <dbReference type="ARBA" id="ARBA00023008"/>
    </source>
</evidence>
<accession>A0A8J5IDJ0</accession>
<feature type="domain" description="Copper amine oxidase catalytic" evidence="10">
    <location>
        <begin position="494"/>
        <end position="906"/>
    </location>
</feature>
<sequence length="923" mass="102432">MIASASHPFLSVVYNRPTTHPRVRPQTSLGWLDRLLSTSNIVPLLHIDLALDTAHPHCLQRWPSLVSKITFSSLPLLSSASVVRHNPLSTPTPLRHLSLSLNMPVAQALPPLFRHLQQLPAALFPSDVSTADSGGSTRSYWRRKPVRDSARNPAVITLDWVPSLSSIPAAIQRYRARVGQATIFRRHRVRIPAPSRPDFGVIAPGFRRHRVRILAQSRLDSGRAIAFGFRPPASDHDRRQWSAATDRRVASGDEARSRMASMLSISVLLLLLLLLSWFTPISSHPLDPLTPAGIATVRRVILSSPLAASSASFAFHYVGLDEPDKAQVLSWLHRHPPRRALVLARADGETHELVVDVGLAALISDRVHRGAGFPILTLEEQAAAVSLPLSYPPFVESVRRRGVALADVVCSTFTKGWFGEAGRARRRLVVACFVAGETVNLYVRPIEGVTVLVDLDEMRIVEYRDRVAPPVPKAEGTDYRASTKNLPWSKPGAVLQPAGKGFQVDGHFIRWSNWEFHLSYDVRAGLIVSLASVHDAQKSTSRRVLYRGFVSELFVPYMDPVEEWYFRTFFDSGEYGFGLWASPLQPAADCPANAEYIDGYYAGQDGKPVKLPQVFCIFERNSGDVAWRHTEFGFPGQLIREVEPEVSLVVRMVAALGNYDYVTDWEFKASGSIKVVVSLTGILEVKGTNYTHADQIPAGLDPHGSLLAENTMAIYHDHFITYHLDLDIDGSNNTFVKSKLKPTRVTGGSVPRRSYWTVVREEAKTEADARVEMGSVPAELLVVNPNKKTKMGNAVGYRLISNSAPAASLLADDDYPETRAGYLKKQVWVTPYNKSEKWAAGLYVDNSRGDDTLEIWSQRAIENTDIVLWHTVGFHHIPYQEDFPVMPLLSGGFELRPSNFFESNPLMNSSATGQVYPNCTCIA</sequence>
<evidence type="ECO:0000256" key="1">
    <source>
        <dbReference type="ARBA" id="ARBA00007983"/>
    </source>
</evidence>
<comment type="cofactor">
    <cofactor evidence="9">
        <name>Cu cation</name>
        <dbReference type="ChEBI" id="CHEBI:23378"/>
    </cofactor>
    <text evidence="9">Contains 1 topaquinone per subunit.</text>
</comment>
<keyword evidence="2 9" id="KW-0479">Metal-binding</keyword>